<dbReference type="Proteomes" id="UP000712600">
    <property type="component" value="Unassembled WGS sequence"/>
</dbReference>
<name>A0A8S9R631_BRACR</name>
<dbReference type="AlphaFoldDB" id="A0A8S9R631"/>
<protein>
    <submittedName>
        <fullName evidence="1">Uncharacterized protein</fullName>
    </submittedName>
</protein>
<reference evidence="1" key="1">
    <citation type="submission" date="2019-12" db="EMBL/GenBank/DDBJ databases">
        <title>Genome sequencing and annotation of Brassica cretica.</title>
        <authorList>
            <person name="Studholme D.J."/>
            <person name="Sarris P."/>
        </authorList>
    </citation>
    <scope>NUCLEOTIDE SEQUENCE</scope>
    <source>
        <strain evidence="1">PFS-109/04</strain>
        <tissue evidence="1">Leaf</tissue>
    </source>
</reference>
<dbReference type="EMBL" id="QGKX02000996">
    <property type="protein sequence ID" value="KAF3557915.1"/>
    <property type="molecule type" value="Genomic_DNA"/>
</dbReference>
<evidence type="ECO:0000313" key="2">
    <source>
        <dbReference type="Proteomes" id="UP000712600"/>
    </source>
</evidence>
<sequence>MYKVWYRSIHKIVLNREGGYGPRGGAVILLYAGERELPVYLDQGDLIRAGSIGVGVGVALSDRRSYPGSLSTMDCMASSLSENIW</sequence>
<accession>A0A8S9R631</accession>
<organism evidence="1 2">
    <name type="scientific">Brassica cretica</name>
    <name type="common">Mustard</name>
    <dbReference type="NCBI Taxonomy" id="69181"/>
    <lineage>
        <taxon>Eukaryota</taxon>
        <taxon>Viridiplantae</taxon>
        <taxon>Streptophyta</taxon>
        <taxon>Embryophyta</taxon>
        <taxon>Tracheophyta</taxon>
        <taxon>Spermatophyta</taxon>
        <taxon>Magnoliopsida</taxon>
        <taxon>eudicotyledons</taxon>
        <taxon>Gunneridae</taxon>
        <taxon>Pentapetalae</taxon>
        <taxon>rosids</taxon>
        <taxon>malvids</taxon>
        <taxon>Brassicales</taxon>
        <taxon>Brassicaceae</taxon>
        <taxon>Brassiceae</taxon>
        <taxon>Brassica</taxon>
    </lineage>
</organism>
<proteinExistence type="predicted"/>
<comment type="caution">
    <text evidence="1">The sequence shown here is derived from an EMBL/GenBank/DDBJ whole genome shotgun (WGS) entry which is preliminary data.</text>
</comment>
<evidence type="ECO:0000313" key="1">
    <source>
        <dbReference type="EMBL" id="KAF3557915.1"/>
    </source>
</evidence>
<gene>
    <name evidence="1" type="ORF">F2Q69_00013492</name>
</gene>